<accession>A0AAV9HKE1</accession>
<dbReference type="AlphaFoldDB" id="A0AAV9HKE1"/>
<sequence length="75" mass="8609">MEDERYYQMMVDDLERLERVHHHVSHPPAASHAQPLSEHELLDGMHQQQQSIQTPFISGLRVAIKGAVRAGVERL</sequence>
<organism evidence="1 2">
    <name type="scientific">Cladorrhinum samala</name>
    <dbReference type="NCBI Taxonomy" id="585594"/>
    <lineage>
        <taxon>Eukaryota</taxon>
        <taxon>Fungi</taxon>
        <taxon>Dikarya</taxon>
        <taxon>Ascomycota</taxon>
        <taxon>Pezizomycotina</taxon>
        <taxon>Sordariomycetes</taxon>
        <taxon>Sordariomycetidae</taxon>
        <taxon>Sordariales</taxon>
        <taxon>Podosporaceae</taxon>
        <taxon>Cladorrhinum</taxon>
    </lineage>
</organism>
<reference evidence="1" key="1">
    <citation type="journal article" date="2023" name="Mol. Phylogenet. Evol.">
        <title>Genome-scale phylogeny and comparative genomics of the fungal order Sordariales.</title>
        <authorList>
            <person name="Hensen N."/>
            <person name="Bonometti L."/>
            <person name="Westerberg I."/>
            <person name="Brannstrom I.O."/>
            <person name="Guillou S."/>
            <person name="Cros-Aarteil S."/>
            <person name="Calhoun S."/>
            <person name="Haridas S."/>
            <person name="Kuo A."/>
            <person name="Mondo S."/>
            <person name="Pangilinan J."/>
            <person name="Riley R."/>
            <person name="LaButti K."/>
            <person name="Andreopoulos B."/>
            <person name="Lipzen A."/>
            <person name="Chen C."/>
            <person name="Yan M."/>
            <person name="Daum C."/>
            <person name="Ng V."/>
            <person name="Clum A."/>
            <person name="Steindorff A."/>
            <person name="Ohm R.A."/>
            <person name="Martin F."/>
            <person name="Silar P."/>
            <person name="Natvig D.O."/>
            <person name="Lalanne C."/>
            <person name="Gautier V."/>
            <person name="Ament-Velasquez S.L."/>
            <person name="Kruys A."/>
            <person name="Hutchinson M.I."/>
            <person name="Powell A.J."/>
            <person name="Barry K."/>
            <person name="Miller A.N."/>
            <person name="Grigoriev I.V."/>
            <person name="Debuchy R."/>
            <person name="Gladieux P."/>
            <person name="Hiltunen Thoren M."/>
            <person name="Johannesson H."/>
        </authorList>
    </citation>
    <scope>NUCLEOTIDE SEQUENCE</scope>
    <source>
        <strain evidence="1">PSN324</strain>
    </source>
</reference>
<name>A0AAV9HKE1_9PEZI</name>
<evidence type="ECO:0000313" key="1">
    <source>
        <dbReference type="EMBL" id="KAK4460183.1"/>
    </source>
</evidence>
<comment type="caution">
    <text evidence="1">The sequence shown here is derived from an EMBL/GenBank/DDBJ whole genome shotgun (WGS) entry which is preliminary data.</text>
</comment>
<feature type="non-terminal residue" evidence="1">
    <location>
        <position position="75"/>
    </location>
</feature>
<keyword evidence="2" id="KW-1185">Reference proteome</keyword>
<evidence type="ECO:0000313" key="2">
    <source>
        <dbReference type="Proteomes" id="UP001321749"/>
    </source>
</evidence>
<gene>
    <name evidence="1" type="ORF">QBC42DRAFT_156787</name>
</gene>
<reference evidence="1" key="2">
    <citation type="submission" date="2023-06" db="EMBL/GenBank/DDBJ databases">
        <authorList>
            <consortium name="Lawrence Berkeley National Laboratory"/>
            <person name="Mondo S.J."/>
            <person name="Hensen N."/>
            <person name="Bonometti L."/>
            <person name="Westerberg I."/>
            <person name="Brannstrom I.O."/>
            <person name="Guillou S."/>
            <person name="Cros-Aarteil S."/>
            <person name="Calhoun S."/>
            <person name="Haridas S."/>
            <person name="Kuo A."/>
            <person name="Pangilinan J."/>
            <person name="Riley R."/>
            <person name="Labutti K."/>
            <person name="Andreopoulos B."/>
            <person name="Lipzen A."/>
            <person name="Chen C."/>
            <person name="Yanf M."/>
            <person name="Daum C."/>
            <person name="Ng V."/>
            <person name="Clum A."/>
            <person name="Steindorff A."/>
            <person name="Ohm R."/>
            <person name="Martin F."/>
            <person name="Silar P."/>
            <person name="Natvig D."/>
            <person name="Lalanne C."/>
            <person name="Gautier V."/>
            <person name="Ament-Velasquez S.L."/>
            <person name="Kruys A."/>
            <person name="Hutchinson M.I."/>
            <person name="Powell A.J."/>
            <person name="Barry K."/>
            <person name="Miller A.N."/>
            <person name="Grigoriev I.V."/>
            <person name="Debuchy R."/>
            <person name="Gladieux P."/>
            <person name="Thoren M.H."/>
            <person name="Johannesson H."/>
        </authorList>
    </citation>
    <scope>NUCLEOTIDE SEQUENCE</scope>
    <source>
        <strain evidence="1">PSN324</strain>
    </source>
</reference>
<proteinExistence type="predicted"/>
<protein>
    <submittedName>
        <fullName evidence="1">Uncharacterized protein</fullName>
    </submittedName>
</protein>
<dbReference type="Proteomes" id="UP001321749">
    <property type="component" value="Unassembled WGS sequence"/>
</dbReference>
<dbReference type="EMBL" id="MU865018">
    <property type="protein sequence ID" value="KAK4460183.1"/>
    <property type="molecule type" value="Genomic_DNA"/>
</dbReference>